<dbReference type="GO" id="GO:0007007">
    <property type="term" value="P:inner mitochondrial membrane organization"/>
    <property type="evidence" value="ECO:0007669"/>
    <property type="project" value="TreeGrafter"/>
</dbReference>
<comment type="subcellular location">
    <subcellularLocation>
        <location evidence="2">Mitochondrion inner membrane</location>
        <topology evidence="2">Multi-pass membrane protein</topology>
    </subcellularLocation>
</comment>
<dbReference type="EMBL" id="CAJVCH010571544">
    <property type="protein sequence ID" value="CAG7837814.1"/>
    <property type="molecule type" value="Genomic_DNA"/>
</dbReference>
<evidence type="ECO:0000256" key="7">
    <source>
        <dbReference type="ARBA" id="ARBA00023128"/>
    </source>
</evidence>
<keyword evidence="8" id="KW-0472">Membrane</keyword>
<gene>
    <name evidence="9" type="ORF">AFUS01_LOCUS46867</name>
</gene>
<evidence type="ECO:0000256" key="5">
    <source>
        <dbReference type="ARBA" id="ARBA00022792"/>
    </source>
</evidence>
<evidence type="ECO:0000256" key="8">
    <source>
        <dbReference type="ARBA" id="ARBA00023136"/>
    </source>
</evidence>
<evidence type="ECO:0000256" key="3">
    <source>
        <dbReference type="ARBA" id="ARBA00006060"/>
    </source>
</evidence>
<keyword evidence="5" id="KW-0999">Mitochondrion inner membrane</keyword>
<comment type="function">
    <text evidence="1">Plays a role in mitochondrial morphogenesis.</text>
</comment>
<dbReference type="PANTHER" id="PTHR15099:SF2">
    <property type="entry name" value="TRANSMEMBRANE PROTEIN 11, MITOCHONDRIAL"/>
    <property type="match status" value="1"/>
</dbReference>
<protein>
    <submittedName>
        <fullName evidence="9">Uncharacterized protein</fullName>
    </submittedName>
</protein>
<keyword evidence="4" id="KW-0812">Transmembrane</keyword>
<keyword evidence="6" id="KW-1133">Transmembrane helix</keyword>
<accession>A0A8J2LRL8</accession>
<dbReference type="AlphaFoldDB" id="A0A8J2LRL8"/>
<evidence type="ECO:0000256" key="4">
    <source>
        <dbReference type="ARBA" id="ARBA00022692"/>
    </source>
</evidence>
<evidence type="ECO:0000256" key="2">
    <source>
        <dbReference type="ARBA" id="ARBA00004448"/>
    </source>
</evidence>
<dbReference type="Proteomes" id="UP000708208">
    <property type="component" value="Unassembled WGS sequence"/>
</dbReference>
<evidence type="ECO:0000256" key="6">
    <source>
        <dbReference type="ARBA" id="ARBA00022989"/>
    </source>
</evidence>
<dbReference type="InterPro" id="IPR026120">
    <property type="entry name" value="TMEM11"/>
</dbReference>
<dbReference type="Pfam" id="PF14972">
    <property type="entry name" value="Mito_morph_reg"/>
    <property type="match status" value="1"/>
</dbReference>
<evidence type="ECO:0000256" key="1">
    <source>
        <dbReference type="ARBA" id="ARBA00002812"/>
    </source>
</evidence>
<dbReference type="PANTHER" id="PTHR15099">
    <property type="entry name" value="PROTEIN PM1"/>
    <property type="match status" value="1"/>
</dbReference>
<sequence>MRETEGKMGGGSIWIIKEIYDAENSCEKFECELDLALKKGISTIVIEPPDLAEQTGRWITVGNFFHKTAVIFGLSSILWFSLCPRQTTVYTCLTGCSVLSASLYTISWQSDPCCKYQVEKNTRRLSRLEIPTATTAVVFRKRDNKTSDGQFPICRSK</sequence>
<name>A0A8J2LRL8_9HEXA</name>
<dbReference type="OrthoDB" id="9970856at2759"/>
<keyword evidence="10" id="KW-1185">Reference proteome</keyword>
<comment type="similarity">
    <text evidence="3">Belongs to the TMEM11 family.</text>
</comment>
<proteinExistence type="inferred from homology"/>
<evidence type="ECO:0000313" key="10">
    <source>
        <dbReference type="Proteomes" id="UP000708208"/>
    </source>
</evidence>
<evidence type="ECO:0000313" key="9">
    <source>
        <dbReference type="EMBL" id="CAG7837814.1"/>
    </source>
</evidence>
<comment type="caution">
    <text evidence="9">The sequence shown here is derived from an EMBL/GenBank/DDBJ whole genome shotgun (WGS) entry which is preliminary data.</text>
</comment>
<reference evidence="9" key="1">
    <citation type="submission" date="2021-06" db="EMBL/GenBank/DDBJ databases">
        <authorList>
            <person name="Hodson N. C."/>
            <person name="Mongue J. A."/>
            <person name="Jaron S. K."/>
        </authorList>
    </citation>
    <scope>NUCLEOTIDE SEQUENCE</scope>
</reference>
<organism evidence="9 10">
    <name type="scientific">Allacma fusca</name>
    <dbReference type="NCBI Taxonomy" id="39272"/>
    <lineage>
        <taxon>Eukaryota</taxon>
        <taxon>Metazoa</taxon>
        <taxon>Ecdysozoa</taxon>
        <taxon>Arthropoda</taxon>
        <taxon>Hexapoda</taxon>
        <taxon>Collembola</taxon>
        <taxon>Symphypleona</taxon>
        <taxon>Sminthuridae</taxon>
        <taxon>Allacma</taxon>
    </lineage>
</organism>
<dbReference type="GO" id="GO:0005743">
    <property type="term" value="C:mitochondrial inner membrane"/>
    <property type="evidence" value="ECO:0007669"/>
    <property type="project" value="UniProtKB-SubCell"/>
</dbReference>
<keyword evidence="7" id="KW-0496">Mitochondrion</keyword>